<accession>A0A0F9N681</accession>
<proteinExistence type="predicted"/>
<protein>
    <submittedName>
        <fullName evidence="1">Uncharacterized protein</fullName>
    </submittedName>
</protein>
<evidence type="ECO:0000313" key="1">
    <source>
        <dbReference type="EMBL" id="KKN13449.1"/>
    </source>
</evidence>
<reference evidence="1" key="1">
    <citation type="journal article" date="2015" name="Nature">
        <title>Complex archaea that bridge the gap between prokaryotes and eukaryotes.</title>
        <authorList>
            <person name="Spang A."/>
            <person name="Saw J.H."/>
            <person name="Jorgensen S.L."/>
            <person name="Zaremba-Niedzwiedzka K."/>
            <person name="Martijn J."/>
            <person name="Lind A.E."/>
            <person name="van Eijk R."/>
            <person name="Schleper C."/>
            <person name="Guy L."/>
            <person name="Ettema T.J."/>
        </authorList>
    </citation>
    <scope>NUCLEOTIDE SEQUENCE</scope>
</reference>
<sequence>MIEEGPGDLTDEELSDLWNKLNREMAQLNQKPVLHRPKREEDLIEQYHAVSKERDGRARVPLY</sequence>
<gene>
    <name evidence="1" type="ORF">LCGC14_1006140</name>
</gene>
<dbReference type="AlphaFoldDB" id="A0A0F9N681"/>
<organism evidence="1">
    <name type="scientific">marine sediment metagenome</name>
    <dbReference type="NCBI Taxonomy" id="412755"/>
    <lineage>
        <taxon>unclassified sequences</taxon>
        <taxon>metagenomes</taxon>
        <taxon>ecological metagenomes</taxon>
    </lineage>
</organism>
<comment type="caution">
    <text evidence="1">The sequence shown here is derived from an EMBL/GenBank/DDBJ whole genome shotgun (WGS) entry which is preliminary data.</text>
</comment>
<dbReference type="EMBL" id="LAZR01003920">
    <property type="protein sequence ID" value="KKN13449.1"/>
    <property type="molecule type" value="Genomic_DNA"/>
</dbReference>
<name>A0A0F9N681_9ZZZZ</name>